<accession>A0A1W6MSM0</accession>
<dbReference type="Proteomes" id="UP000193978">
    <property type="component" value="Chromosome"/>
</dbReference>
<dbReference type="EMBL" id="CP019948">
    <property type="protein sequence ID" value="ARN80489.1"/>
    <property type="molecule type" value="Genomic_DNA"/>
</dbReference>
<proteinExistence type="predicted"/>
<keyword evidence="2" id="KW-0732">Signal</keyword>
<name>A0A1W6MSM0_9HYPH</name>
<evidence type="ECO:0000313" key="4">
    <source>
        <dbReference type="Proteomes" id="UP000193978"/>
    </source>
</evidence>
<feature type="chain" id="PRO_5013003934" description="Transmembrane protein" evidence="2">
    <location>
        <begin position="22"/>
        <end position="107"/>
    </location>
</feature>
<reference evidence="3 4" key="1">
    <citation type="submission" date="2017-02" db="EMBL/GenBank/DDBJ databases">
        <authorList>
            <person name="Peterson S.W."/>
        </authorList>
    </citation>
    <scope>NUCLEOTIDE SEQUENCE [LARGE SCALE GENOMIC DNA]</scope>
    <source>
        <strain evidence="3 4">S285</strain>
    </source>
</reference>
<evidence type="ECO:0008006" key="5">
    <source>
        <dbReference type="Google" id="ProtNLM"/>
    </source>
</evidence>
<organism evidence="3 4">
    <name type="scientific">Methylocystis bryophila</name>
    <dbReference type="NCBI Taxonomy" id="655015"/>
    <lineage>
        <taxon>Bacteria</taxon>
        <taxon>Pseudomonadati</taxon>
        <taxon>Pseudomonadota</taxon>
        <taxon>Alphaproteobacteria</taxon>
        <taxon>Hyphomicrobiales</taxon>
        <taxon>Methylocystaceae</taxon>
        <taxon>Methylocystis</taxon>
    </lineage>
</organism>
<protein>
    <recommendedName>
        <fullName evidence="5">Transmembrane protein</fullName>
    </recommendedName>
</protein>
<feature type="signal peptide" evidence="2">
    <location>
        <begin position="1"/>
        <end position="21"/>
    </location>
</feature>
<keyword evidence="1" id="KW-0472">Membrane</keyword>
<sequence length="107" mass="11609">MRGKFNSALCGVLCVATAVFGAPVEALAGPASLADQASLRQPAPVDYVHYRRYHRRYYRYGYDPSGAIFAGAAMGLMAAGVAAASQPRYYYGYPGYYGYPVYGGWGW</sequence>
<keyword evidence="1" id="KW-1133">Transmembrane helix</keyword>
<keyword evidence="4" id="KW-1185">Reference proteome</keyword>
<feature type="transmembrane region" description="Helical" evidence="1">
    <location>
        <begin position="66"/>
        <end position="84"/>
    </location>
</feature>
<keyword evidence="1" id="KW-0812">Transmembrane</keyword>
<evidence type="ECO:0000256" key="1">
    <source>
        <dbReference type="SAM" id="Phobius"/>
    </source>
</evidence>
<evidence type="ECO:0000256" key="2">
    <source>
        <dbReference type="SAM" id="SignalP"/>
    </source>
</evidence>
<dbReference type="KEGG" id="mbry:B1812_04710"/>
<evidence type="ECO:0000313" key="3">
    <source>
        <dbReference type="EMBL" id="ARN80489.1"/>
    </source>
</evidence>
<dbReference type="RefSeq" id="WP_158658600.1">
    <property type="nucleotide sequence ID" value="NZ_AP027149.1"/>
</dbReference>
<gene>
    <name evidence="3" type="ORF">B1812_04710</name>
</gene>
<dbReference type="AlphaFoldDB" id="A0A1W6MSM0"/>